<evidence type="ECO:0000313" key="1">
    <source>
        <dbReference type="EMBL" id="MBD8033698.1"/>
    </source>
</evidence>
<comment type="caution">
    <text evidence="1">The sequence shown here is derived from an EMBL/GenBank/DDBJ whole genome shotgun (WGS) entry which is preliminary data.</text>
</comment>
<accession>A0ABR8XP32</accession>
<reference evidence="1 2" key="1">
    <citation type="submission" date="2020-08" db="EMBL/GenBank/DDBJ databases">
        <title>A Genomic Blueprint of the Chicken Gut Microbiome.</title>
        <authorList>
            <person name="Gilroy R."/>
            <person name="Ravi A."/>
            <person name="Getino M."/>
            <person name="Pursley I."/>
            <person name="Horton D.L."/>
            <person name="Alikhan N.-F."/>
            <person name="Baker D."/>
            <person name="Gharbi K."/>
            <person name="Hall N."/>
            <person name="Watson M."/>
            <person name="Adriaenssens E.M."/>
            <person name="Foster-Nyarko E."/>
            <person name="Jarju S."/>
            <person name="Secka A."/>
            <person name="Antonio M."/>
            <person name="Oren A."/>
            <person name="Chaudhuri R."/>
            <person name="La Ragione R.M."/>
            <person name="Hildebrand F."/>
            <person name="Pallen M.J."/>
        </authorList>
    </citation>
    <scope>NUCLEOTIDE SEQUENCE [LARGE SCALE GENOMIC DNA]</scope>
    <source>
        <strain evidence="1 2">Sa1YVA6</strain>
    </source>
</reference>
<organism evidence="1 2">
    <name type="scientific">Solibacillus merdavium</name>
    <dbReference type="NCBI Taxonomy" id="2762218"/>
    <lineage>
        <taxon>Bacteria</taxon>
        <taxon>Bacillati</taxon>
        <taxon>Bacillota</taxon>
        <taxon>Bacilli</taxon>
        <taxon>Bacillales</taxon>
        <taxon>Caryophanaceae</taxon>
        <taxon>Solibacillus</taxon>
    </lineage>
</organism>
<evidence type="ECO:0000313" key="2">
    <source>
        <dbReference type="Proteomes" id="UP000600565"/>
    </source>
</evidence>
<dbReference type="EMBL" id="JACSPW010000010">
    <property type="protein sequence ID" value="MBD8033698.1"/>
    <property type="molecule type" value="Genomic_DNA"/>
</dbReference>
<sequence length="143" mass="16072">MKALRIGALLSIVIIVIFITTNSGVPNASVTTDDRRVTVLKSSYCWNEIWRQQCVDYISPSEQIKEKGVVPTVVAPQSKLQIKFNKKPTEEISISVWNNDNIGEIEFVDNTITAPKERGVYIYVVSSRWSKGSASYVFSIEVK</sequence>
<protein>
    <submittedName>
        <fullName evidence="1">Uncharacterized protein</fullName>
    </submittedName>
</protein>
<dbReference type="Proteomes" id="UP000600565">
    <property type="component" value="Unassembled WGS sequence"/>
</dbReference>
<dbReference type="RefSeq" id="WP_191704224.1">
    <property type="nucleotide sequence ID" value="NZ_JACSPW010000010.1"/>
</dbReference>
<gene>
    <name evidence="1" type="ORF">H9632_11530</name>
</gene>
<proteinExistence type="predicted"/>
<keyword evidence="2" id="KW-1185">Reference proteome</keyword>
<name>A0ABR8XP32_9BACL</name>